<dbReference type="CDD" id="cd02976">
    <property type="entry name" value="NrdH"/>
    <property type="match status" value="1"/>
</dbReference>
<dbReference type="EMBL" id="VBSP01000002">
    <property type="protein sequence ID" value="TLQ49297.1"/>
    <property type="molecule type" value="Genomic_DNA"/>
</dbReference>
<evidence type="ECO:0000313" key="10">
    <source>
        <dbReference type="EMBL" id="TLQ49297.1"/>
    </source>
</evidence>
<proteinExistence type="inferred from homology"/>
<comment type="caution">
    <text evidence="10">The sequence shown here is derived from an EMBL/GenBank/DDBJ whole genome shotgun (WGS) entry which is preliminary data.</text>
</comment>
<dbReference type="OrthoDB" id="9795531at2"/>
<dbReference type="InterPro" id="IPR051548">
    <property type="entry name" value="Grx-like_ET"/>
</dbReference>
<evidence type="ECO:0000256" key="2">
    <source>
        <dbReference type="ARBA" id="ARBA00007787"/>
    </source>
</evidence>
<reference evidence="10 11" key="1">
    <citation type="submission" date="2019-05" db="EMBL/GenBank/DDBJ databases">
        <title>The metagenome of a microbial culture collection derived from dairy environment covers the genomic content of the human microbiome.</title>
        <authorList>
            <person name="Roder T."/>
            <person name="Wuthrich D."/>
            <person name="Sattari Z."/>
            <person name="Von Ah U."/>
            <person name="Bar C."/>
            <person name="Ronchi F."/>
            <person name="Macpherson A.J."/>
            <person name="Ganal-Vonarburg S.C."/>
            <person name="Bruggmann R."/>
            <person name="Vergeres G."/>
        </authorList>
    </citation>
    <scope>NUCLEOTIDE SEQUENCE [LARGE SCALE GENOMIC DNA]</scope>
    <source>
        <strain evidence="10 11">FAM 24227</strain>
    </source>
</reference>
<evidence type="ECO:0000256" key="3">
    <source>
        <dbReference type="ARBA" id="ARBA00017945"/>
    </source>
</evidence>
<dbReference type="Proteomes" id="UP000306420">
    <property type="component" value="Unassembled WGS sequence"/>
</dbReference>
<evidence type="ECO:0000256" key="8">
    <source>
        <dbReference type="PROSITE-ProRule" id="PRU01282"/>
    </source>
</evidence>
<dbReference type="GO" id="GO:0045454">
    <property type="term" value="P:cell redox homeostasis"/>
    <property type="evidence" value="ECO:0007669"/>
    <property type="project" value="InterPro"/>
</dbReference>
<name>A0A5R9EFR2_9LACT</name>
<dbReference type="InterPro" id="IPR011909">
    <property type="entry name" value="GlrX_NrdH"/>
</dbReference>
<evidence type="ECO:0000256" key="4">
    <source>
        <dbReference type="ARBA" id="ARBA00022448"/>
    </source>
</evidence>
<dbReference type="Pfam" id="PF00462">
    <property type="entry name" value="Glutaredoxin"/>
    <property type="match status" value="1"/>
</dbReference>
<evidence type="ECO:0000256" key="6">
    <source>
        <dbReference type="ARBA" id="ARBA00023157"/>
    </source>
</evidence>
<gene>
    <name evidence="10" type="primary">nrdH</name>
    <name evidence="10" type="ORF">FEZ33_01305</name>
</gene>
<keyword evidence="6" id="KW-1015">Disulfide bond</keyword>
<sequence length="74" mass="8180">MIKIYTKPNCMACDATKRYLTDKGIEFNVVDVMADEQALQHVKDLGAQGMPVITADGHEPIFGFRPDLLAKLGE</sequence>
<accession>A0A5R9EFR2</accession>
<keyword evidence="7" id="KW-0676">Redox-active center</keyword>
<dbReference type="SUPFAM" id="SSF52833">
    <property type="entry name" value="Thioredoxin-like"/>
    <property type="match status" value="1"/>
</dbReference>
<comment type="similarity">
    <text evidence="8">Belongs to the ArsC family.</text>
</comment>
<dbReference type="PANTHER" id="PTHR34386">
    <property type="entry name" value="GLUTAREDOXIN"/>
    <property type="match status" value="1"/>
</dbReference>
<dbReference type="RefSeq" id="WP_138403579.1">
    <property type="nucleotide sequence ID" value="NZ_VBSP01000002.1"/>
</dbReference>
<evidence type="ECO:0000313" key="11">
    <source>
        <dbReference type="Proteomes" id="UP000306420"/>
    </source>
</evidence>
<dbReference type="PROSITE" id="PS51353">
    <property type="entry name" value="ARSC"/>
    <property type="match status" value="1"/>
</dbReference>
<evidence type="ECO:0000256" key="5">
    <source>
        <dbReference type="ARBA" id="ARBA00022982"/>
    </source>
</evidence>
<comment type="similarity">
    <text evidence="2">Belongs to the glutaredoxin family.</text>
</comment>
<keyword evidence="5" id="KW-0249">Electron transport</keyword>
<feature type="domain" description="Glutaredoxin" evidence="9">
    <location>
        <begin position="2"/>
        <end position="58"/>
    </location>
</feature>
<dbReference type="PANTHER" id="PTHR34386:SF1">
    <property type="entry name" value="GLUTAREDOXIN-LIKE PROTEIN NRDH"/>
    <property type="match status" value="1"/>
</dbReference>
<dbReference type="InterPro" id="IPR006660">
    <property type="entry name" value="Arsenate_reductase-like"/>
</dbReference>
<organism evidence="10 11">
    <name type="scientific">Ruoffia tabacinasalis</name>
    <dbReference type="NCBI Taxonomy" id="87458"/>
    <lineage>
        <taxon>Bacteria</taxon>
        <taxon>Bacillati</taxon>
        <taxon>Bacillota</taxon>
        <taxon>Bacilli</taxon>
        <taxon>Lactobacillales</taxon>
        <taxon>Aerococcaceae</taxon>
        <taxon>Ruoffia</taxon>
    </lineage>
</organism>
<dbReference type="Gene3D" id="3.40.30.10">
    <property type="entry name" value="Glutaredoxin"/>
    <property type="match status" value="1"/>
</dbReference>
<keyword evidence="4" id="KW-0813">Transport</keyword>
<protein>
    <recommendedName>
        <fullName evidence="3">Glutaredoxin-like protein NrdH</fullName>
    </recommendedName>
</protein>
<dbReference type="InterPro" id="IPR036249">
    <property type="entry name" value="Thioredoxin-like_sf"/>
</dbReference>
<comment type="function">
    <text evidence="1">Electron transport system for the ribonucleotide reductase system NrdEF.</text>
</comment>
<dbReference type="AlphaFoldDB" id="A0A5R9EFR2"/>
<dbReference type="GO" id="GO:0009055">
    <property type="term" value="F:electron transfer activity"/>
    <property type="evidence" value="ECO:0007669"/>
    <property type="project" value="TreeGrafter"/>
</dbReference>
<dbReference type="NCBIfam" id="TIGR02194">
    <property type="entry name" value="GlrX_NrdH"/>
    <property type="match status" value="1"/>
</dbReference>
<evidence type="ECO:0000256" key="1">
    <source>
        <dbReference type="ARBA" id="ARBA00002292"/>
    </source>
</evidence>
<dbReference type="InterPro" id="IPR002109">
    <property type="entry name" value="Glutaredoxin"/>
</dbReference>
<dbReference type="PROSITE" id="PS51354">
    <property type="entry name" value="GLUTAREDOXIN_2"/>
    <property type="match status" value="1"/>
</dbReference>
<evidence type="ECO:0000256" key="7">
    <source>
        <dbReference type="ARBA" id="ARBA00023284"/>
    </source>
</evidence>
<evidence type="ECO:0000259" key="9">
    <source>
        <dbReference type="Pfam" id="PF00462"/>
    </source>
</evidence>